<feature type="compositionally biased region" description="Basic residues" evidence="1">
    <location>
        <begin position="858"/>
        <end position="867"/>
    </location>
</feature>
<feature type="compositionally biased region" description="Polar residues" evidence="1">
    <location>
        <begin position="366"/>
        <end position="392"/>
    </location>
</feature>
<feature type="region of interest" description="Disordered" evidence="1">
    <location>
        <begin position="667"/>
        <end position="686"/>
    </location>
</feature>
<evidence type="ECO:0000256" key="1">
    <source>
        <dbReference type="SAM" id="MobiDB-lite"/>
    </source>
</evidence>
<dbReference type="EMBL" id="JAFFHC010000002">
    <property type="protein sequence ID" value="KAK4680117.1"/>
    <property type="molecule type" value="Genomic_DNA"/>
</dbReference>
<evidence type="ECO:0000313" key="3">
    <source>
        <dbReference type="Proteomes" id="UP001323617"/>
    </source>
</evidence>
<gene>
    <name evidence="2" type="ORF">QC764_210230</name>
</gene>
<feature type="compositionally biased region" description="Basic and acidic residues" evidence="1">
    <location>
        <begin position="25"/>
        <end position="49"/>
    </location>
</feature>
<feature type="region of interest" description="Disordered" evidence="1">
    <location>
        <begin position="359"/>
        <end position="428"/>
    </location>
</feature>
<feature type="region of interest" description="Disordered" evidence="1">
    <location>
        <begin position="708"/>
        <end position="729"/>
    </location>
</feature>
<feature type="compositionally biased region" description="Low complexity" evidence="1">
    <location>
        <begin position="708"/>
        <end position="728"/>
    </location>
</feature>
<dbReference type="GeneID" id="87965597"/>
<feature type="compositionally biased region" description="Polar residues" evidence="1">
    <location>
        <begin position="756"/>
        <end position="772"/>
    </location>
</feature>
<feature type="compositionally biased region" description="Polar residues" evidence="1">
    <location>
        <begin position="402"/>
        <end position="411"/>
    </location>
</feature>
<feature type="region of interest" description="Disordered" evidence="1">
    <location>
        <begin position="225"/>
        <end position="326"/>
    </location>
</feature>
<feature type="compositionally biased region" description="Low complexity" evidence="1">
    <location>
        <begin position="496"/>
        <end position="505"/>
    </location>
</feature>
<feature type="region of interest" description="Disordered" evidence="1">
    <location>
        <begin position="141"/>
        <end position="193"/>
    </location>
</feature>
<feature type="compositionally biased region" description="Low complexity" evidence="1">
    <location>
        <begin position="287"/>
        <end position="303"/>
    </location>
</feature>
<reference evidence="2 3" key="1">
    <citation type="journal article" date="2023" name="bioRxiv">
        <title>High-quality genome assemblies of four members of thePodospora anserinaspecies complex.</title>
        <authorList>
            <person name="Ament-Velasquez S.L."/>
            <person name="Vogan A.A."/>
            <person name="Wallerman O."/>
            <person name="Hartmann F."/>
            <person name="Gautier V."/>
            <person name="Silar P."/>
            <person name="Giraud T."/>
            <person name="Johannesson H."/>
        </authorList>
    </citation>
    <scope>NUCLEOTIDE SEQUENCE [LARGE SCALE GENOMIC DNA]</scope>
    <source>
        <strain evidence="2 3">CBS 124.78</strain>
    </source>
</reference>
<organism evidence="2 3">
    <name type="scientific">Podospora pseudoanserina</name>
    <dbReference type="NCBI Taxonomy" id="2609844"/>
    <lineage>
        <taxon>Eukaryota</taxon>
        <taxon>Fungi</taxon>
        <taxon>Dikarya</taxon>
        <taxon>Ascomycota</taxon>
        <taxon>Pezizomycotina</taxon>
        <taxon>Sordariomycetes</taxon>
        <taxon>Sordariomycetidae</taxon>
        <taxon>Sordariales</taxon>
        <taxon>Podosporaceae</taxon>
        <taxon>Podospora</taxon>
    </lineage>
</organism>
<feature type="compositionally biased region" description="Basic and acidic residues" evidence="1">
    <location>
        <begin position="141"/>
        <end position="162"/>
    </location>
</feature>
<sequence length="907" mass="99048">MNWIDGDLHRSKRGRLRKVNPAKQRQKEYFARIRAQAEEREAARNDGRRSSSRQTVILAHQPSPQPGRRGSSSGIQNQYSPGHEEAIEQLRSFFKVPARQDSHGSATHQPLEQPLRNRGSETLLAKYGEEKLKEMRLKFLADLGRDPTPDPLKRRRRPEPPPRPDPWLHAPVVRHGPGNAPSHADTRKRKLDLSVPAIGRDAVKIRVGSQQKRLGAEGSAISGWSTIRTASQARTEKTSHPARPSSQHTYRNSSRLRQRSGHSLSKTPLSSHMDSNERIRGEYTIPLVPGSIDPSSSSSPLGRHVSRSRTSNFARQHYPDSQDTNSTVARVGQMVPNVPASQKHSNSKWNNWFRRQETSNKEMGAGTQQSPEVQISPGISQRHQQETESSWAGFSEDLPSFPYSQESTSTAFDHPTKQPISHGSEDTSEALDRYEQLLAMAQGTQKYDGYSYSASTIDSFTDNSGLNTLSSPGERNMYRDNLDKRQADRLEDGSVTNSSSSLNLTRKFGDENTSNSCFSSLVSGQIDNPTVDATELWGSGSYHHGGENTITTPDPQNHQLILSSSISSGNIANSFGNSWPKESPSLERSCEVPHQQITTHTLEADEGWRSFVFGDDSSNIIESMAFTQASRDAARALQPSRSSSLSYTKGPPEMEINSTAATGCPLYTADIGQPSDSVEPWSSSDVPSLGAIASSSIIESDAGISASHIDDISQGTPQSQNGGSQSQSIRCASILSEEPGSKVLDDQGYRHLSDAEPNNQNTTSTESVSQESPRGEPGRAHTSGSAGYVGSNSSGSLPASVDLSSAAPALAPPRSVGVKQSGVQGVEDQTRFAPPKLFMGSRSQLQERRKAPVVARAATKRRGRPRKRAVDGRADIRSIPNYSSDPIEDFEDQQPTHTSIFPALELA</sequence>
<feature type="region of interest" description="Disordered" evidence="1">
    <location>
        <begin position="486"/>
        <end position="507"/>
    </location>
</feature>
<protein>
    <submittedName>
        <fullName evidence="2">Uncharacterized protein</fullName>
    </submittedName>
</protein>
<feature type="compositionally biased region" description="Basic residues" evidence="1">
    <location>
        <begin position="10"/>
        <end position="20"/>
    </location>
</feature>
<feature type="compositionally biased region" description="Polar residues" evidence="1">
    <location>
        <begin position="309"/>
        <end position="326"/>
    </location>
</feature>
<feature type="region of interest" description="Disordered" evidence="1">
    <location>
        <begin position="751"/>
        <end position="801"/>
    </location>
</feature>
<feature type="compositionally biased region" description="Polar residues" evidence="1">
    <location>
        <begin position="674"/>
        <end position="686"/>
    </location>
</feature>
<comment type="caution">
    <text evidence="2">The sequence shown here is derived from an EMBL/GenBank/DDBJ whole genome shotgun (WGS) entry which is preliminary data.</text>
</comment>
<feature type="region of interest" description="Disordered" evidence="1">
    <location>
        <begin position="99"/>
        <end position="120"/>
    </location>
</feature>
<feature type="compositionally biased region" description="Polar residues" evidence="1">
    <location>
        <begin position="261"/>
        <end position="273"/>
    </location>
</feature>
<feature type="region of interest" description="Disordered" evidence="1">
    <location>
        <begin position="841"/>
        <end position="907"/>
    </location>
</feature>
<proteinExistence type="predicted"/>
<feature type="compositionally biased region" description="Polar residues" evidence="1">
    <location>
        <begin position="782"/>
        <end position="795"/>
    </location>
</feature>
<evidence type="ECO:0000313" key="2">
    <source>
        <dbReference type="EMBL" id="KAK4680117.1"/>
    </source>
</evidence>
<feature type="region of interest" description="Disordered" evidence="1">
    <location>
        <begin position="1"/>
        <end position="79"/>
    </location>
</feature>
<feature type="region of interest" description="Disordered" evidence="1">
    <location>
        <begin position="635"/>
        <end position="658"/>
    </location>
</feature>
<name>A0ABR0II96_9PEZI</name>
<dbReference type="RefSeq" id="XP_062803587.1">
    <property type="nucleotide sequence ID" value="XM_062944732.1"/>
</dbReference>
<keyword evidence="3" id="KW-1185">Reference proteome</keyword>
<dbReference type="Proteomes" id="UP001323617">
    <property type="component" value="Unassembled WGS sequence"/>
</dbReference>
<feature type="compositionally biased region" description="Polar residues" evidence="1">
    <location>
        <begin position="244"/>
        <end position="253"/>
    </location>
</feature>
<accession>A0ABR0II96</accession>